<evidence type="ECO:0000313" key="2">
    <source>
        <dbReference type="EMBL" id="SEB74960.1"/>
    </source>
</evidence>
<name>A0A1H4LVU2_9MICO</name>
<keyword evidence="3" id="KW-1185">Reference proteome</keyword>
<accession>A0A1H4LVU2</accession>
<sequence length="137" mass="15739">MDEYYPEFVVLERPLAIFSKPDGQMETVNSIEGMIAITIHAGRHPEYTPMTFRVPNELERYSRLKVSEKTYVVELGTHLEHHKISKRPAPSKKKTKRDGPREAVPLEGIDAATIMFLWLNRGKLPKWADLQSLGRLP</sequence>
<protein>
    <submittedName>
        <fullName evidence="2">Uncharacterized protein</fullName>
    </submittedName>
</protein>
<dbReference type="EMBL" id="FNRY01000001">
    <property type="protein sequence ID" value="SEB74960.1"/>
    <property type="molecule type" value="Genomic_DNA"/>
</dbReference>
<evidence type="ECO:0000313" key="3">
    <source>
        <dbReference type="Proteomes" id="UP000199183"/>
    </source>
</evidence>
<feature type="region of interest" description="Disordered" evidence="1">
    <location>
        <begin position="81"/>
        <end position="104"/>
    </location>
</feature>
<dbReference type="AlphaFoldDB" id="A0A1H4LVU2"/>
<dbReference type="STRING" id="640635.SAMN04489806_1676"/>
<dbReference type="Proteomes" id="UP000199183">
    <property type="component" value="Unassembled WGS sequence"/>
</dbReference>
<evidence type="ECO:0000256" key="1">
    <source>
        <dbReference type="SAM" id="MobiDB-lite"/>
    </source>
</evidence>
<proteinExistence type="predicted"/>
<feature type="compositionally biased region" description="Basic residues" evidence="1">
    <location>
        <begin position="81"/>
        <end position="96"/>
    </location>
</feature>
<gene>
    <name evidence="2" type="ORF">SAMN04489806_1676</name>
</gene>
<organism evidence="2 3">
    <name type="scientific">Paramicrobacterium humi</name>
    <dbReference type="NCBI Taxonomy" id="640635"/>
    <lineage>
        <taxon>Bacteria</taxon>
        <taxon>Bacillati</taxon>
        <taxon>Actinomycetota</taxon>
        <taxon>Actinomycetes</taxon>
        <taxon>Micrococcales</taxon>
        <taxon>Microbacteriaceae</taxon>
        <taxon>Paramicrobacterium</taxon>
    </lineage>
</organism>
<reference evidence="2 3" key="1">
    <citation type="submission" date="2016-10" db="EMBL/GenBank/DDBJ databases">
        <authorList>
            <person name="de Groot N.N."/>
        </authorList>
    </citation>
    <scope>NUCLEOTIDE SEQUENCE [LARGE SCALE GENOMIC DNA]</scope>
    <source>
        <strain evidence="2 3">DSM 21799</strain>
    </source>
</reference>